<dbReference type="InterPro" id="IPR014825">
    <property type="entry name" value="DNA_alkylation"/>
</dbReference>
<gene>
    <name evidence="1" type="ORF">GWK09_00650</name>
</gene>
<dbReference type="Gene3D" id="1.25.40.290">
    <property type="entry name" value="ARM repeat domains"/>
    <property type="match status" value="1"/>
</dbReference>
<accession>A0A6P0UCH5</accession>
<dbReference type="SUPFAM" id="SSF48371">
    <property type="entry name" value="ARM repeat"/>
    <property type="match status" value="1"/>
</dbReference>
<organism evidence="1 2">
    <name type="scientific">Muriicola jejuensis</name>
    <dbReference type="NCBI Taxonomy" id="504488"/>
    <lineage>
        <taxon>Bacteria</taxon>
        <taxon>Pseudomonadati</taxon>
        <taxon>Bacteroidota</taxon>
        <taxon>Flavobacteriia</taxon>
        <taxon>Flavobacteriales</taxon>
        <taxon>Flavobacteriaceae</taxon>
        <taxon>Muriicola</taxon>
    </lineage>
</organism>
<comment type="caution">
    <text evidence="1">The sequence shown here is derived from an EMBL/GenBank/DDBJ whole genome shotgun (WGS) entry which is preliminary data.</text>
</comment>
<keyword evidence="2" id="KW-1185">Reference proteome</keyword>
<proteinExistence type="predicted"/>
<dbReference type="PANTHER" id="PTHR34070">
    <property type="entry name" value="ARMADILLO-TYPE FOLD"/>
    <property type="match status" value="1"/>
</dbReference>
<dbReference type="EMBL" id="JAABOP010000001">
    <property type="protein sequence ID" value="NER09013.1"/>
    <property type="molecule type" value="Genomic_DNA"/>
</dbReference>
<dbReference type="Gene3D" id="1.20.1660.10">
    <property type="entry name" value="Hypothetical protein (EF3068)"/>
    <property type="match status" value="1"/>
</dbReference>
<dbReference type="Proteomes" id="UP000468443">
    <property type="component" value="Unassembled WGS sequence"/>
</dbReference>
<evidence type="ECO:0000313" key="2">
    <source>
        <dbReference type="Proteomes" id="UP000468443"/>
    </source>
</evidence>
<dbReference type="AlphaFoldDB" id="A0A6P0UCH5"/>
<sequence length="229" mass="27156">MKMQNVTAFLETLERLCTVASDEKIAEGQAAYMRHQFRFYGIKTPERREIQRDLFQKSLLPSKNDLPALVRVLWEKKERENQYIGQELARKYVRLQEENDVLLFEYMITHKSWWDTVDFIAVNLVGSYFRSFPEKREAITEKWMSSGNIWLQRTTLLFQLKYKGDLDTEFLGKTITQLLGSREFFINKAIGWVLREYSKTDPSWVRRFAAATPLDPLSAREALRLLKDR</sequence>
<evidence type="ECO:0000313" key="1">
    <source>
        <dbReference type="EMBL" id="NER09013.1"/>
    </source>
</evidence>
<protein>
    <submittedName>
        <fullName evidence="1">DNA alkylation repair protein</fullName>
    </submittedName>
</protein>
<reference evidence="1 2" key="1">
    <citation type="submission" date="2020-01" db="EMBL/GenBank/DDBJ databases">
        <title>Muriicola jejuensis KCTC 22299.</title>
        <authorList>
            <person name="Wang G."/>
        </authorList>
    </citation>
    <scope>NUCLEOTIDE SEQUENCE [LARGE SCALE GENOMIC DNA]</scope>
    <source>
        <strain evidence="1 2">KCTC 22299</strain>
    </source>
</reference>
<dbReference type="CDD" id="cd07064">
    <property type="entry name" value="AlkD_like_1"/>
    <property type="match status" value="1"/>
</dbReference>
<name>A0A6P0UCH5_9FLAO</name>
<dbReference type="Pfam" id="PF08713">
    <property type="entry name" value="DNA_alkylation"/>
    <property type="match status" value="1"/>
</dbReference>
<dbReference type="InterPro" id="IPR016024">
    <property type="entry name" value="ARM-type_fold"/>
</dbReference>
<dbReference type="PANTHER" id="PTHR34070:SF1">
    <property type="entry name" value="DNA ALKYLATION REPAIR PROTEIN"/>
    <property type="match status" value="1"/>
</dbReference>